<keyword evidence="3" id="KW-1185">Reference proteome</keyword>
<dbReference type="Proteomes" id="UP000613768">
    <property type="component" value="Unassembled WGS sequence"/>
</dbReference>
<evidence type="ECO:0000256" key="1">
    <source>
        <dbReference type="SAM" id="SignalP"/>
    </source>
</evidence>
<evidence type="ECO:0000313" key="2">
    <source>
        <dbReference type="EMBL" id="MBD8524613.1"/>
    </source>
</evidence>
<comment type="caution">
    <text evidence="2">The sequence shown here is derived from an EMBL/GenBank/DDBJ whole genome shotgun (WGS) entry which is preliminary data.</text>
</comment>
<dbReference type="RefSeq" id="WP_192027958.1">
    <property type="nucleotide sequence ID" value="NZ_JACYTR010000003.1"/>
</dbReference>
<reference evidence="2 3" key="1">
    <citation type="submission" date="2020-09" db="EMBL/GenBank/DDBJ databases">
        <title>Pseudoxanthomonas sp. CAU 1598 isolated from sand of Yaerae Beach.</title>
        <authorList>
            <person name="Kim W."/>
        </authorList>
    </citation>
    <scope>NUCLEOTIDE SEQUENCE [LARGE SCALE GENOMIC DNA]</scope>
    <source>
        <strain evidence="2 3">CAU 1598</strain>
    </source>
</reference>
<dbReference type="EMBL" id="JACYTR010000003">
    <property type="protein sequence ID" value="MBD8524613.1"/>
    <property type="molecule type" value="Genomic_DNA"/>
</dbReference>
<name>A0AAW3ZEQ2_9GAMM</name>
<dbReference type="AlphaFoldDB" id="A0AAW3ZEQ2"/>
<evidence type="ECO:0000313" key="3">
    <source>
        <dbReference type="Proteomes" id="UP000613768"/>
    </source>
</evidence>
<keyword evidence="1" id="KW-0732">Signal</keyword>
<accession>A0AAW3ZEQ2</accession>
<feature type="chain" id="PRO_5043913005" description="Outer membrane lipoprotein-sorting protein" evidence="1">
    <location>
        <begin position="25"/>
        <end position="195"/>
    </location>
</feature>
<organism evidence="2 3">
    <name type="scientific">Pseudomarimonas arenosa</name>
    <dbReference type="NCBI Taxonomy" id="2774145"/>
    <lineage>
        <taxon>Bacteria</taxon>
        <taxon>Pseudomonadati</taxon>
        <taxon>Pseudomonadota</taxon>
        <taxon>Gammaproteobacteria</taxon>
        <taxon>Lysobacterales</taxon>
        <taxon>Lysobacteraceae</taxon>
        <taxon>Pseudomarimonas</taxon>
    </lineage>
</organism>
<feature type="signal peptide" evidence="1">
    <location>
        <begin position="1"/>
        <end position="24"/>
    </location>
</feature>
<evidence type="ECO:0008006" key="4">
    <source>
        <dbReference type="Google" id="ProtNLM"/>
    </source>
</evidence>
<gene>
    <name evidence="2" type="ORF">IFO71_02565</name>
</gene>
<proteinExistence type="predicted"/>
<protein>
    <recommendedName>
        <fullName evidence="4">Outer membrane lipoprotein-sorting protein</fullName>
    </recommendedName>
</protein>
<sequence length="195" mass="21200">MGTLNACAGLFGLAALLGASTALAGPKEDVVAAYTKAFERGAYRAEITTEVRGKPYVMQIDVKWPDHFHMKNPDTEMIILPGATWMNAGGQWMNMPMDMSKMIQAYSKPAMEEGVRGMGEVTELGLEEINGCSSQLYSYSTSGKFMGIDGASQAELAICKDNGLPVRLVSRDKKGQPQATIHYDFEADINIVPPR</sequence>